<name>A0A286UAP8_9AGAM</name>
<comment type="caution">
    <text evidence="2">The sequence shown here is derived from an EMBL/GenBank/DDBJ whole genome shotgun (WGS) entry which is preliminary data.</text>
</comment>
<evidence type="ECO:0000313" key="2">
    <source>
        <dbReference type="EMBL" id="PAV16648.1"/>
    </source>
</evidence>
<evidence type="ECO:0000313" key="3">
    <source>
        <dbReference type="Proteomes" id="UP000217199"/>
    </source>
</evidence>
<gene>
    <name evidence="2" type="ORF">PNOK_0826800</name>
</gene>
<dbReference type="EMBL" id="NBII01000008">
    <property type="protein sequence ID" value="PAV16648.1"/>
    <property type="molecule type" value="Genomic_DNA"/>
</dbReference>
<proteinExistence type="predicted"/>
<keyword evidence="1" id="KW-0812">Transmembrane</keyword>
<dbReference type="InParanoid" id="A0A286UAP8"/>
<accession>A0A286UAP8</accession>
<dbReference type="OrthoDB" id="3349377at2759"/>
<dbReference type="Proteomes" id="UP000217199">
    <property type="component" value="Unassembled WGS sequence"/>
</dbReference>
<keyword evidence="3" id="KW-1185">Reference proteome</keyword>
<dbReference type="AlphaFoldDB" id="A0A286UAP8"/>
<keyword evidence="1" id="KW-0472">Membrane</keyword>
<organism evidence="2 3">
    <name type="scientific">Pyrrhoderma noxium</name>
    <dbReference type="NCBI Taxonomy" id="2282107"/>
    <lineage>
        <taxon>Eukaryota</taxon>
        <taxon>Fungi</taxon>
        <taxon>Dikarya</taxon>
        <taxon>Basidiomycota</taxon>
        <taxon>Agaricomycotina</taxon>
        <taxon>Agaricomycetes</taxon>
        <taxon>Hymenochaetales</taxon>
        <taxon>Hymenochaetaceae</taxon>
        <taxon>Pyrrhoderma</taxon>
    </lineage>
</organism>
<reference evidence="2 3" key="1">
    <citation type="journal article" date="2017" name="Mol. Ecol.">
        <title>Comparative and population genomic landscape of Phellinus noxius: A hypervariable fungus causing root rot in trees.</title>
        <authorList>
            <person name="Chung C.L."/>
            <person name="Lee T.J."/>
            <person name="Akiba M."/>
            <person name="Lee H.H."/>
            <person name="Kuo T.H."/>
            <person name="Liu D."/>
            <person name="Ke H.M."/>
            <person name="Yokoi T."/>
            <person name="Roa M.B."/>
            <person name="Lu M.J."/>
            <person name="Chang Y.Y."/>
            <person name="Ann P.J."/>
            <person name="Tsai J.N."/>
            <person name="Chen C.Y."/>
            <person name="Tzean S.S."/>
            <person name="Ota Y."/>
            <person name="Hattori T."/>
            <person name="Sahashi N."/>
            <person name="Liou R.F."/>
            <person name="Kikuchi T."/>
            <person name="Tsai I.J."/>
        </authorList>
    </citation>
    <scope>NUCLEOTIDE SEQUENCE [LARGE SCALE GENOMIC DNA]</scope>
    <source>
        <strain evidence="2 3">FFPRI411160</strain>
    </source>
</reference>
<protein>
    <submittedName>
        <fullName evidence="2">Uncharacterized protein</fullName>
    </submittedName>
</protein>
<feature type="transmembrane region" description="Helical" evidence="1">
    <location>
        <begin position="94"/>
        <end position="113"/>
    </location>
</feature>
<feature type="transmembrane region" description="Helical" evidence="1">
    <location>
        <begin position="56"/>
        <end position="73"/>
    </location>
</feature>
<evidence type="ECO:0000256" key="1">
    <source>
        <dbReference type="SAM" id="Phobius"/>
    </source>
</evidence>
<keyword evidence="1" id="KW-1133">Transmembrane helix</keyword>
<feature type="transmembrane region" description="Helical" evidence="1">
    <location>
        <begin position="125"/>
        <end position="143"/>
    </location>
</feature>
<sequence>MLGDFTLQLKLYALYQKTMIIKTWTFIFVTDSEVNISARVAIYPSYTKMVLIPKPITEGIMLVLALRIGFKNMRQNRGIEISNSLFNLLVKDSIFYFVVIFSLYLFQQLFWSLNGPEVFETPGSVSFAIGSALSQHLLVNIRIQASKRERMETEFSLEGIRFQSGPGLDEGAHDISFGGIHSMIAVDN</sequence>